<feature type="region of interest" description="Disordered" evidence="1">
    <location>
        <begin position="1"/>
        <end position="29"/>
    </location>
</feature>
<keyword evidence="3" id="KW-1185">Reference proteome</keyword>
<comment type="caution">
    <text evidence="2">The sequence shown here is derived from an EMBL/GenBank/DDBJ whole genome shotgun (WGS) entry which is preliminary data.</text>
</comment>
<evidence type="ECO:0000256" key="1">
    <source>
        <dbReference type="SAM" id="MobiDB-lite"/>
    </source>
</evidence>
<protein>
    <submittedName>
        <fullName evidence="2">Uncharacterized protein</fullName>
    </submittedName>
</protein>
<reference evidence="2" key="1">
    <citation type="submission" date="2021-01" db="EMBL/GenBank/DDBJ databases">
        <title>Whole genome shotgun sequence of Dactylosporangium siamense NBRC 106093.</title>
        <authorList>
            <person name="Komaki H."/>
            <person name="Tamura T."/>
        </authorList>
    </citation>
    <scope>NUCLEOTIDE SEQUENCE</scope>
    <source>
        <strain evidence="2">NBRC 106093</strain>
    </source>
</reference>
<evidence type="ECO:0000313" key="2">
    <source>
        <dbReference type="EMBL" id="GIG50098.1"/>
    </source>
</evidence>
<dbReference type="AlphaFoldDB" id="A0A919UGW3"/>
<dbReference type="EMBL" id="BONQ01000128">
    <property type="protein sequence ID" value="GIG50098.1"/>
    <property type="molecule type" value="Genomic_DNA"/>
</dbReference>
<gene>
    <name evidence="2" type="ORF">Dsi01nite_081390</name>
</gene>
<feature type="compositionally biased region" description="Low complexity" evidence="1">
    <location>
        <begin position="17"/>
        <end position="28"/>
    </location>
</feature>
<dbReference type="Proteomes" id="UP000660611">
    <property type="component" value="Unassembled WGS sequence"/>
</dbReference>
<feature type="region of interest" description="Disordered" evidence="1">
    <location>
        <begin position="72"/>
        <end position="96"/>
    </location>
</feature>
<evidence type="ECO:0000313" key="3">
    <source>
        <dbReference type="Proteomes" id="UP000660611"/>
    </source>
</evidence>
<proteinExistence type="predicted"/>
<sequence>MVEKNGYVSRTSGERGSPGTLPGSGPLTVAPATGVLAGSAAPLTVTPATGVVAGSAAPVTVARAAGVLAGSAAPAGPAAASRPRTVVTATARRADA</sequence>
<name>A0A919UGW3_9ACTN</name>
<accession>A0A919UGW3</accession>
<organism evidence="2 3">
    <name type="scientific">Dactylosporangium siamense</name>
    <dbReference type="NCBI Taxonomy" id="685454"/>
    <lineage>
        <taxon>Bacteria</taxon>
        <taxon>Bacillati</taxon>
        <taxon>Actinomycetota</taxon>
        <taxon>Actinomycetes</taxon>
        <taxon>Micromonosporales</taxon>
        <taxon>Micromonosporaceae</taxon>
        <taxon>Dactylosporangium</taxon>
    </lineage>
</organism>